<evidence type="ECO:0000256" key="1">
    <source>
        <dbReference type="ARBA" id="ARBA00022737"/>
    </source>
</evidence>
<dbReference type="EMBL" id="MCFD01000009">
    <property type="protein sequence ID" value="ORX68855.1"/>
    <property type="molecule type" value="Genomic_DNA"/>
</dbReference>
<gene>
    <name evidence="3" type="ORF">DL89DRAFT_185223</name>
</gene>
<dbReference type="InterPro" id="IPR011990">
    <property type="entry name" value="TPR-like_helical_dom_sf"/>
</dbReference>
<dbReference type="SMART" id="SM00671">
    <property type="entry name" value="SEL1"/>
    <property type="match status" value="3"/>
</dbReference>
<dbReference type="PANTHER" id="PTHR46430">
    <property type="entry name" value="PROTEIN SKT5-RELATED"/>
    <property type="match status" value="1"/>
</dbReference>
<dbReference type="SUPFAM" id="SSF81901">
    <property type="entry name" value="HCP-like"/>
    <property type="match status" value="1"/>
</dbReference>
<dbReference type="RefSeq" id="XP_040742637.1">
    <property type="nucleotide sequence ID" value="XM_040883947.1"/>
</dbReference>
<dbReference type="Pfam" id="PF08238">
    <property type="entry name" value="Sel1"/>
    <property type="match status" value="4"/>
</dbReference>
<dbReference type="OrthoDB" id="5531780at2759"/>
<evidence type="ECO:0000313" key="3">
    <source>
        <dbReference type="EMBL" id="ORX68855.1"/>
    </source>
</evidence>
<keyword evidence="4" id="KW-1185">Reference proteome</keyword>
<dbReference type="GeneID" id="63800595"/>
<protein>
    <recommendedName>
        <fullName evidence="5">HCP-like protein</fullName>
    </recommendedName>
</protein>
<dbReference type="STRING" id="61395.A0A1Y1W646"/>
<evidence type="ECO:0000313" key="4">
    <source>
        <dbReference type="Proteomes" id="UP000193922"/>
    </source>
</evidence>
<name>A0A1Y1W646_9FUNG</name>
<dbReference type="Gene3D" id="1.25.40.10">
    <property type="entry name" value="Tetratricopeptide repeat domain"/>
    <property type="match status" value="1"/>
</dbReference>
<organism evidence="3 4">
    <name type="scientific">Linderina pennispora</name>
    <dbReference type="NCBI Taxonomy" id="61395"/>
    <lineage>
        <taxon>Eukaryota</taxon>
        <taxon>Fungi</taxon>
        <taxon>Fungi incertae sedis</taxon>
        <taxon>Zoopagomycota</taxon>
        <taxon>Kickxellomycotina</taxon>
        <taxon>Kickxellomycetes</taxon>
        <taxon>Kickxellales</taxon>
        <taxon>Kickxellaceae</taxon>
        <taxon>Linderina</taxon>
    </lineage>
</organism>
<dbReference type="PANTHER" id="PTHR46430:SF2">
    <property type="entry name" value="CHITIN SYNTHASE REGULATORY FACTOR 4"/>
    <property type="match status" value="1"/>
</dbReference>
<dbReference type="InterPro" id="IPR006597">
    <property type="entry name" value="Sel1-like"/>
</dbReference>
<keyword evidence="1" id="KW-0677">Repeat</keyword>
<dbReference type="Proteomes" id="UP000193922">
    <property type="component" value="Unassembled WGS sequence"/>
</dbReference>
<comment type="caution">
    <text evidence="3">The sequence shown here is derived from an EMBL/GenBank/DDBJ whole genome shotgun (WGS) entry which is preliminary data.</text>
</comment>
<dbReference type="AlphaFoldDB" id="A0A1Y1W646"/>
<feature type="compositionally biased region" description="Acidic residues" evidence="2">
    <location>
        <begin position="119"/>
        <end position="134"/>
    </location>
</feature>
<dbReference type="InterPro" id="IPR051726">
    <property type="entry name" value="Chitin_Synth_Reg"/>
</dbReference>
<feature type="region of interest" description="Disordered" evidence="2">
    <location>
        <begin position="118"/>
        <end position="162"/>
    </location>
</feature>
<evidence type="ECO:0000256" key="2">
    <source>
        <dbReference type="SAM" id="MobiDB-lite"/>
    </source>
</evidence>
<reference evidence="3 4" key="1">
    <citation type="submission" date="2016-07" db="EMBL/GenBank/DDBJ databases">
        <title>Pervasive Adenine N6-methylation of Active Genes in Fungi.</title>
        <authorList>
            <consortium name="DOE Joint Genome Institute"/>
            <person name="Mondo S.J."/>
            <person name="Dannebaum R.O."/>
            <person name="Kuo R.C."/>
            <person name="Labutti K."/>
            <person name="Haridas S."/>
            <person name="Kuo A."/>
            <person name="Salamov A."/>
            <person name="Ahrendt S.R."/>
            <person name="Lipzen A."/>
            <person name="Sullivan W."/>
            <person name="Andreopoulos W.B."/>
            <person name="Clum A."/>
            <person name="Lindquist E."/>
            <person name="Daum C."/>
            <person name="Ramamoorthy G.K."/>
            <person name="Gryganskyi A."/>
            <person name="Culley D."/>
            <person name="Magnuson J.K."/>
            <person name="James T.Y."/>
            <person name="O'Malley M.A."/>
            <person name="Stajich J.E."/>
            <person name="Spatafora J.W."/>
            <person name="Visel A."/>
            <person name="Grigoriev I.V."/>
        </authorList>
    </citation>
    <scope>NUCLEOTIDE SEQUENCE [LARGE SCALE GENOMIC DNA]</scope>
    <source>
        <strain evidence="3 4">ATCC 12442</strain>
    </source>
</reference>
<sequence length="463" mass="51780">MLTWQQELDSSVLTSTSVDSLCGIRLRPPGSFSFELHDVSSVALGLYCMSRSAVPHPTQSLYQLPEASRSTECLATIAEEVEDEESDATDDTEDRYKSLNACFLQTFKDATDYAHVECDEQEDEQVDEADETDDAATSTADDSDSCYDDGNSQKAADAKITERSRSEMHTMDICCDILRNRMDYVGEKADCRYWPLVQRLISHAEDTCTPTRRSLASILPKFFYSKSSDSPADIATFWVKRLATQQDYPPALYTIGCWYADGWLRIKPNVKLATQYLCRAATLEHPPATLKLASVFESQDEIIKSRLFYMRAAQLLDPVAMIRLAVAYLQGELGVVPNSRMAIKYLKEATDHATEDCPYGAYLLARVHLGESLSNLPLDRYVPYCPHSARKLLRKAASLGCGPAMRRLSGLYGTGEHETKVDYSKALELFSDARQKPVPQCCCNATLCAIQRAADDLERGLYR</sequence>
<evidence type="ECO:0008006" key="5">
    <source>
        <dbReference type="Google" id="ProtNLM"/>
    </source>
</evidence>
<proteinExistence type="predicted"/>
<accession>A0A1Y1W646</accession>